<dbReference type="Proteomes" id="UP001152320">
    <property type="component" value="Unassembled WGS sequence"/>
</dbReference>
<comment type="caution">
    <text evidence="1">The sequence shown here is derived from an EMBL/GenBank/DDBJ whole genome shotgun (WGS) entry which is preliminary data.</text>
</comment>
<protein>
    <submittedName>
        <fullName evidence="1">Uncharacterized protein</fullName>
    </submittedName>
</protein>
<evidence type="ECO:0000313" key="2">
    <source>
        <dbReference type="Proteomes" id="UP001152320"/>
    </source>
</evidence>
<organism evidence="1 2">
    <name type="scientific">Holothuria leucospilota</name>
    <name type="common">Black long sea cucumber</name>
    <name type="synonym">Mertensiothuria leucospilota</name>
    <dbReference type="NCBI Taxonomy" id="206669"/>
    <lineage>
        <taxon>Eukaryota</taxon>
        <taxon>Metazoa</taxon>
        <taxon>Echinodermata</taxon>
        <taxon>Eleutherozoa</taxon>
        <taxon>Echinozoa</taxon>
        <taxon>Holothuroidea</taxon>
        <taxon>Aspidochirotacea</taxon>
        <taxon>Aspidochirotida</taxon>
        <taxon>Holothuriidae</taxon>
        <taxon>Holothuria</taxon>
    </lineage>
</organism>
<proteinExistence type="predicted"/>
<sequence length="91" mass="9976">MRGGSIIDCNVKNTLGGVEEGYTKGFQSGLTIFETAKAYTHIDSQNTREGFRDRSVASHFCLLGMLLRCRPYAGSRKLEDAHTMEDIGSTG</sequence>
<accession>A0A9Q1BA92</accession>
<name>A0A9Q1BA92_HOLLE</name>
<evidence type="ECO:0000313" key="1">
    <source>
        <dbReference type="EMBL" id="KAJ8017958.1"/>
    </source>
</evidence>
<dbReference type="EMBL" id="JAIZAY010000784">
    <property type="protein sequence ID" value="KAJ8017958.1"/>
    <property type="molecule type" value="Genomic_DNA"/>
</dbReference>
<keyword evidence="2" id="KW-1185">Reference proteome</keyword>
<reference evidence="1" key="1">
    <citation type="submission" date="2021-10" db="EMBL/GenBank/DDBJ databases">
        <title>Tropical sea cucumber genome reveals ecological adaptation and Cuvierian tubules defense mechanism.</title>
        <authorList>
            <person name="Chen T."/>
        </authorList>
    </citation>
    <scope>NUCLEOTIDE SEQUENCE</scope>
    <source>
        <strain evidence="1">Nanhai2018</strain>
        <tissue evidence="1">Muscle</tissue>
    </source>
</reference>
<dbReference type="AlphaFoldDB" id="A0A9Q1BA92"/>
<gene>
    <name evidence="1" type="ORF">HOLleu_44313</name>
</gene>